<dbReference type="STRING" id="1622118.Lupro_05180"/>
<dbReference type="RefSeq" id="WP_068206913.1">
    <property type="nucleotide sequence ID" value="NZ_CP013355.1"/>
</dbReference>
<evidence type="ECO:0000256" key="6">
    <source>
        <dbReference type="SAM" id="Phobius"/>
    </source>
</evidence>
<evidence type="ECO:0000256" key="5">
    <source>
        <dbReference type="ARBA" id="ARBA00023136"/>
    </source>
</evidence>
<reference evidence="8" key="1">
    <citation type="submission" date="2015-12" db="EMBL/GenBank/DDBJ databases">
        <title>Complete genome sequence of Lutibacter profundus strain LP1.</title>
        <authorList>
            <person name="Wissuwa J."/>
            <person name="Le Moine Bauer S."/>
            <person name="Stokke R."/>
            <person name="Dahle H."/>
            <person name="Steen I.H."/>
        </authorList>
    </citation>
    <scope>NUCLEOTIDE SEQUENCE [LARGE SCALE GENOMIC DNA]</scope>
    <source>
        <strain evidence="8">LP1</strain>
    </source>
</reference>
<keyword evidence="3 6" id="KW-0812">Transmembrane</keyword>
<feature type="transmembrane region" description="Helical" evidence="6">
    <location>
        <begin position="152"/>
        <end position="174"/>
    </location>
</feature>
<evidence type="ECO:0008006" key="9">
    <source>
        <dbReference type="Google" id="ProtNLM"/>
    </source>
</evidence>
<dbReference type="PANTHER" id="PTHR30250">
    <property type="entry name" value="PST FAMILY PREDICTED COLANIC ACID TRANSPORTER"/>
    <property type="match status" value="1"/>
</dbReference>
<gene>
    <name evidence="7" type="ORF">Lupro_05180</name>
</gene>
<feature type="transmembrane region" description="Helical" evidence="6">
    <location>
        <begin position="121"/>
        <end position="140"/>
    </location>
</feature>
<comment type="subcellular location">
    <subcellularLocation>
        <location evidence="1">Cell membrane</location>
        <topology evidence="1">Multi-pass membrane protein</topology>
    </subcellularLocation>
</comment>
<name>A0A0X8G5Y7_9FLAO</name>
<sequence>MRGIQQFILNFLNRSGGYIFGATIISRLLSFSASWIALQLIPNKELGVVLFAFNIIGFIIPFGGLGLHQGLLRYGALLKTEEEKNSLFMYVLKNGIISSFFLVVLVIISSFFIPFQFENTGYYVAFLSLVIIPHYLLSIIKIQFRLKHNNKTLSYIEITYNVLLIITVSILCYLFNAKGYAFALFVTPYLTILFFIKKLNINRSKKQYLILQILLFGNTVYLLVYQLVLDNFFLLLISY</sequence>
<dbReference type="GO" id="GO:0005886">
    <property type="term" value="C:plasma membrane"/>
    <property type="evidence" value="ECO:0007669"/>
    <property type="project" value="UniProtKB-SubCell"/>
</dbReference>
<dbReference type="EMBL" id="CP013355">
    <property type="protein sequence ID" value="AMC10671.1"/>
    <property type="molecule type" value="Genomic_DNA"/>
</dbReference>
<feature type="transmembrane region" description="Helical" evidence="6">
    <location>
        <begin position="208"/>
        <end position="229"/>
    </location>
</feature>
<dbReference type="InterPro" id="IPR050833">
    <property type="entry name" value="Poly_Biosynth_Transport"/>
</dbReference>
<evidence type="ECO:0000256" key="1">
    <source>
        <dbReference type="ARBA" id="ARBA00004651"/>
    </source>
</evidence>
<keyword evidence="4 6" id="KW-1133">Transmembrane helix</keyword>
<evidence type="ECO:0000256" key="3">
    <source>
        <dbReference type="ARBA" id="ARBA00022692"/>
    </source>
</evidence>
<proteinExistence type="predicted"/>
<evidence type="ECO:0000256" key="4">
    <source>
        <dbReference type="ARBA" id="ARBA00022989"/>
    </source>
</evidence>
<organism evidence="7 8">
    <name type="scientific">Lutibacter profundi</name>
    <dbReference type="NCBI Taxonomy" id="1622118"/>
    <lineage>
        <taxon>Bacteria</taxon>
        <taxon>Pseudomonadati</taxon>
        <taxon>Bacteroidota</taxon>
        <taxon>Flavobacteriia</taxon>
        <taxon>Flavobacteriales</taxon>
        <taxon>Flavobacteriaceae</taxon>
        <taxon>Lutibacter</taxon>
    </lineage>
</organism>
<evidence type="ECO:0000313" key="7">
    <source>
        <dbReference type="EMBL" id="AMC10671.1"/>
    </source>
</evidence>
<feature type="transmembrane region" description="Helical" evidence="6">
    <location>
        <begin position="47"/>
        <end position="67"/>
    </location>
</feature>
<keyword evidence="5 6" id="KW-0472">Membrane</keyword>
<feature type="transmembrane region" description="Helical" evidence="6">
    <location>
        <begin position="20"/>
        <end position="41"/>
    </location>
</feature>
<keyword evidence="2" id="KW-1003">Cell membrane</keyword>
<feature type="transmembrane region" description="Helical" evidence="6">
    <location>
        <begin position="180"/>
        <end position="196"/>
    </location>
</feature>
<dbReference type="KEGG" id="lut:Lupro_05180"/>
<dbReference type="PANTHER" id="PTHR30250:SF11">
    <property type="entry name" value="O-ANTIGEN TRANSPORTER-RELATED"/>
    <property type="match status" value="1"/>
</dbReference>
<reference evidence="7 8" key="2">
    <citation type="journal article" date="2016" name="Int. J. Syst. Evol. Microbiol.">
        <title>Lutibacter profundi sp. nov., isolated from a deep-sea hydrothermal system on the Arctic Mid-Ocean Ridge and emended description of the genus Lutibacter.</title>
        <authorList>
            <person name="Le Moine Bauer S."/>
            <person name="Roalkvam I."/>
            <person name="Steen I.H."/>
            <person name="Dahle H."/>
        </authorList>
    </citation>
    <scope>NUCLEOTIDE SEQUENCE [LARGE SCALE GENOMIC DNA]</scope>
    <source>
        <strain evidence="7 8">LP1</strain>
    </source>
</reference>
<keyword evidence="8" id="KW-1185">Reference proteome</keyword>
<evidence type="ECO:0000313" key="8">
    <source>
        <dbReference type="Proteomes" id="UP000059672"/>
    </source>
</evidence>
<dbReference type="Proteomes" id="UP000059672">
    <property type="component" value="Chromosome"/>
</dbReference>
<dbReference type="AlphaFoldDB" id="A0A0X8G5Y7"/>
<feature type="transmembrane region" description="Helical" evidence="6">
    <location>
        <begin position="87"/>
        <end position="115"/>
    </location>
</feature>
<protein>
    <recommendedName>
        <fullName evidence="9">Polysaccharide biosynthesis protein C-terminal domain-containing protein</fullName>
    </recommendedName>
</protein>
<dbReference type="OrthoDB" id="1186186at2"/>
<evidence type="ECO:0000256" key="2">
    <source>
        <dbReference type="ARBA" id="ARBA00022475"/>
    </source>
</evidence>
<accession>A0A0X8G5Y7</accession>